<evidence type="ECO:0000313" key="2">
    <source>
        <dbReference type="EMBL" id="RXM31636.1"/>
    </source>
</evidence>
<reference evidence="2 3" key="1">
    <citation type="submission" date="2019-01" db="EMBL/GenBank/DDBJ databases">
        <title>Draft Genome and Complete Hox-Cluster Characterization of the Sterlet Sturgeon (Acipenser ruthenus).</title>
        <authorList>
            <person name="Wei Q."/>
        </authorList>
    </citation>
    <scope>NUCLEOTIDE SEQUENCE [LARGE SCALE GENOMIC DNA]</scope>
    <source>
        <strain evidence="2">WHYD16114868_AA</strain>
        <tissue evidence="2">Blood</tissue>
    </source>
</reference>
<proteinExistence type="predicted"/>
<feature type="compositionally biased region" description="Basic and acidic residues" evidence="1">
    <location>
        <begin position="218"/>
        <end position="228"/>
    </location>
</feature>
<evidence type="ECO:0000256" key="1">
    <source>
        <dbReference type="SAM" id="MobiDB-lite"/>
    </source>
</evidence>
<name>A0A444U8W1_ACIRT</name>
<comment type="caution">
    <text evidence="2">The sequence shown here is derived from an EMBL/GenBank/DDBJ whole genome shotgun (WGS) entry which is preliminary data.</text>
</comment>
<dbReference type="Proteomes" id="UP000289886">
    <property type="component" value="Unassembled WGS sequence"/>
</dbReference>
<feature type="compositionally biased region" description="Polar residues" evidence="1">
    <location>
        <begin position="121"/>
        <end position="208"/>
    </location>
</feature>
<accession>A0A444U8W1</accession>
<evidence type="ECO:0000313" key="3">
    <source>
        <dbReference type="Proteomes" id="UP000289886"/>
    </source>
</evidence>
<organism evidence="2 3">
    <name type="scientific">Acipenser ruthenus</name>
    <name type="common">Sterlet sturgeon</name>
    <dbReference type="NCBI Taxonomy" id="7906"/>
    <lineage>
        <taxon>Eukaryota</taxon>
        <taxon>Metazoa</taxon>
        <taxon>Chordata</taxon>
        <taxon>Craniata</taxon>
        <taxon>Vertebrata</taxon>
        <taxon>Euteleostomi</taxon>
        <taxon>Actinopterygii</taxon>
        <taxon>Chondrostei</taxon>
        <taxon>Acipenseriformes</taxon>
        <taxon>Acipenseridae</taxon>
        <taxon>Acipenser</taxon>
    </lineage>
</organism>
<protein>
    <submittedName>
        <fullName evidence="2">Uncharacterized protein</fullName>
    </submittedName>
</protein>
<dbReference type="AlphaFoldDB" id="A0A444U8W1"/>
<feature type="region of interest" description="Disordered" evidence="1">
    <location>
        <begin position="115"/>
        <end position="228"/>
    </location>
</feature>
<dbReference type="EMBL" id="SCEB01215039">
    <property type="protein sequence ID" value="RXM31636.1"/>
    <property type="molecule type" value="Genomic_DNA"/>
</dbReference>
<sequence length="228" mass="25049">MISLLYSRKVPESVLERLKEDKINPDDINSVATCPPTEEQIQEYLEARAAKDEEVFQTVKMQVEKAQERQKKQYRSWIKRGTKCFRIEVGMEVLKKNERKTGRLGSKLEHNWLGPYRPARVTNSNAEATPSAGQSDPSLARVTNSNAEATPSVGQSDPSLARVTNSNAEATPSVGQSDPSLARVINSNAEATLSAGQSEPSLTPTLQRTDGDDTDGVVPKKEKTGRLP</sequence>
<gene>
    <name evidence="2" type="ORF">EOD39_1704</name>
</gene>
<keyword evidence="3" id="KW-1185">Reference proteome</keyword>